<dbReference type="SUPFAM" id="SSF48371">
    <property type="entry name" value="ARM repeat"/>
    <property type="match status" value="4"/>
</dbReference>
<reference evidence="4" key="1">
    <citation type="submission" date="2016-10" db="EMBL/GenBank/DDBJ databases">
        <title>Phylogenomic data for the living fossil Bartheletia paradoxa suggests that the early evolutionary history of major basidiomycete lineages might not be bifurcate.</title>
        <authorList>
            <person name="Mishra B."/>
            <person name="Choi Y.-J."/>
            <person name="Bauer R."/>
            <person name="Thines M."/>
        </authorList>
    </citation>
    <scope>NUCLEOTIDE SEQUENCE</scope>
</reference>
<evidence type="ECO:0000259" key="2">
    <source>
        <dbReference type="Pfam" id="PF07539"/>
    </source>
</evidence>
<name>A0A2D0XI23_9BASI</name>
<evidence type="ECO:0000256" key="1">
    <source>
        <dbReference type="SAM" id="MobiDB-lite"/>
    </source>
</evidence>
<dbReference type="PANTHER" id="PTHR17695">
    <property type="entry name" value="SMALL SUBUNIT PROCESSOME COMPONENT 20 HOMOLOG"/>
    <property type="match status" value="1"/>
</dbReference>
<feature type="region of interest" description="Disordered" evidence="1">
    <location>
        <begin position="1"/>
        <end position="28"/>
    </location>
</feature>
<gene>
    <name evidence="4" type="ORF">SPAR05566</name>
</gene>
<dbReference type="InterPro" id="IPR052575">
    <property type="entry name" value="SSU_processome_comp_20"/>
</dbReference>
<proteinExistence type="predicted"/>
<feature type="region of interest" description="Disordered" evidence="1">
    <location>
        <begin position="1247"/>
        <end position="1269"/>
    </location>
</feature>
<feature type="compositionally biased region" description="Basic and acidic residues" evidence="1">
    <location>
        <begin position="1"/>
        <end position="18"/>
    </location>
</feature>
<dbReference type="InterPro" id="IPR011989">
    <property type="entry name" value="ARM-like"/>
</dbReference>
<feature type="compositionally biased region" description="Acidic residues" evidence="1">
    <location>
        <begin position="2602"/>
        <end position="2632"/>
    </location>
</feature>
<dbReference type="Pfam" id="PF20416">
    <property type="entry name" value="UTP20"/>
    <property type="match status" value="1"/>
</dbReference>
<feature type="domain" description="U3 small nucleolar RNA-associated protein 20 N-terminal" evidence="2">
    <location>
        <begin position="1016"/>
        <end position="1635"/>
    </location>
</feature>
<feature type="region of interest" description="Disordered" evidence="1">
    <location>
        <begin position="2596"/>
        <end position="2637"/>
    </location>
</feature>
<dbReference type="Pfam" id="PF07539">
    <property type="entry name" value="UTP20_N"/>
    <property type="match status" value="1"/>
</dbReference>
<feature type="region of interest" description="Disordered" evidence="1">
    <location>
        <begin position="2740"/>
        <end position="2785"/>
    </location>
</feature>
<dbReference type="InterPro" id="IPR011430">
    <property type="entry name" value="UTP20_N"/>
</dbReference>
<feature type="domain" description="U3 small nucleolar RNA-associated protein 20" evidence="3">
    <location>
        <begin position="1850"/>
        <end position="2073"/>
    </location>
</feature>
<dbReference type="InterPro" id="IPR046523">
    <property type="entry name" value="UTP20_dom"/>
</dbReference>
<dbReference type="Gene3D" id="1.25.10.10">
    <property type="entry name" value="Leucine-rich Repeat Variant"/>
    <property type="match status" value="3"/>
</dbReference>
<dbReference type="EMBL" id="KY000243">
    <property type="protein sequence ID" value="ASF90194.1"/>
    <property type="molecule type" value="Genomic_DNA"/>
</dbReference>
<accession>A0A2D0XI23</accession>
<feature type="compositionally biased region" description="Polar residues" evidence="1">
    <location>
        <begin position="1260"/>
        <end position="1269"/>
    </location>
</feature>
<feature type="compositionally biased region" description="Low complexity" evidence="1">
    <location>
        <begin position="231"/>
        <end position="242"/>
    </location>
</feature>
<dbReference type="InterPro" id="IPR016024">
    <property type="entry name" value="ARM-type_fold"/>
</dbReference>
<feature type="compositionally biased region" description="Acidic residues" evidence="1">
    <location>
        <begin position="1247"/>
        <end position="1257"/>
    </location>
</feature>
<feature type="region of interest" description="Disordered" evidence="1">
    <location>
        <begin position="225"/>
        <end position="244"/>
    </location>
</feature>
<dbReference type="GO" id="GO:0032040">
    <property type="term" value="C:small-subunit processome"/>
    <property type="evidence" value="ECO:0007669"/>
    <property type="project" value="TreeGrafter"/>
</dbReference>
<dbReference type="GO" id="GO:0030686">
    <property type="term" value="C:90S preribosome"/>
    <property type="evidence" value="ECO:0007669"/>
    <property type="project" value="TreeGrafter"/>
</dbReference>
<evidence type="ECO:0000259" key="3">
    <source>
        <dbReference type="Pfam" id="PF20416"/>
    </source>
</evidence>
<dbReference type="PANTHER" id="PTHR17695:SF11">
    <property type="entry name" value="SMALL SUBUNIT PROCESSOME COMPONENT 20 HOMOLOG"/>
    <property type="match status" value="1"/>
</dbReference>
<evidence type="ECO:0000313" key="4">
    <source>
        <dbReference type="EMBL" id="ASF90194.1"/>
    </source>
</evidence>
<protein>
    <submittedName>
        <fullName evidence="4">Uncharacterized protein</fullName>
    </submittedName>
</protein>
<organism evidence="4">
    <name type="scientific">Bartheletia paradoxa</name>
    <dbReference type="NCBI Taxonomy" id="669517"/>
    <lineage>
        <taxon>Eukaryota</taxon>
        <taxon>Fungi</taxon>
        <taxon>Dikarya</taxon>
        <taxon>Basidiomycota</taxon>
        <taxon>Agaricomycotina</taxon>
        <taxon>Bartheletiomycetes</taxon>
        <taxon>Bartheletiales</taxon>
        <taxon>Bartheletiaceae</taxon>
        <taxon>Bartheletia</taxon>
    </lineage>
</organism>
<sequence length="2785" mass="310779">MAPSFYREHGNDPNRDGNLEDDDDLSEEDKIAPRRFKYRSFNERVKNIKIDVARKIKLDFEDQLQDTDSFFNEALQSWRELNLTIPYVQFSNRVNKFVKSLPQLLHHKDQVVAELIGVLEDDEQEIAYVPILDLVAQLSRDLGADFMPYYPRFLPLIFSLVSSRDADLLEKAFECVAYLFKNLSKELVPDLTPTYDVVRLNLGAHRDVHGDGETEWTGLVERDTDGDEQMASAVPSTSSTVSKTRQLSSAKAGFHAKNVPSKPYIRHFAAESFAFLIRRARGSQLEDAVRLMLGDVERAAEARAGRGGDREEMESTGKALEEGIAWVLVECVKAGDHRLHSRGPIILSACIAHLNSCPTQSAGSMATLRVLTRVSVSLVHHSRAEHFVPVFDCYAAALKTEIEAIEAGGASDEAQGERLRRTMRLVSVILGVRRGNRISDPSRTMLFDLLYRLSLLPISSSTKLVFDDFLGVTASVFLSARLENLLGKGMKLVERIFESQWFDSIGGFTLALCDLDWSGFKQFLMPSVMQAVPQRWKTDERSLLSLLAVLSAHNHLSAPQLPNTPFSVQFPEILAEVLEGKIEGFARNVESWKGLEDGRVPEEILEFADVLHIVPALPTFASKFTPHLAAIIASLSSPSSLPSTSTSASPAVLAKVRYAASPANEAYLLGICLSALEPLVRDDGRADGHAKKAAVKVVEEVIPIVEHFGWHRTVMSALAKLCHTVEYGATERRLTLDKLAVIYPILRDNLLSEDTALRLHTLQVLNAFEQPTIKARSEESNASGPCEVFQKCIEVELTPLSVQHVRDRNMHIRKLATTAATMKLEPIFLDAIVRFMLSQLKVNYKPVWAETIKVIAELTGRFPTEVWELCFAELEKASANDPSIYRLVKPDWASLSTQAGIEDTGVENYTSDIEEFRCHMLAQSDRTLKREIGAFTSGVSPRVSQHVQAQLSSDRLDMINYEDQLLKTLGEIHSVAEKHSRELVTVFFKFVRPELEVLESDDENAPATATRLSLKVVRQKLTSYLELFVKFVNPKALFRSADLHALFMDLLAKGESKIQILALNCLLTWKNPNITPYSGNLRNLLDDVKFRDELSTFSLAQNTEAIDPAHRADVIPIAIRMLYGIMISRRGRQSASQGQQARKTAILAAVSGCAPEELGTLIQLMLVPFAAFVQNDYPHTVFTFNDDGAPVSGKKQVGFLSLLGDVLKHLGPQVVPYWPALLSTTMHILHLAQKKISAVTHTNEAAEAEFDDDEDTAETQPQTSYETSPLRTIRQQGLKRFADFFRRSVNFDFTPYYPAAFESFISPRIPALNRENTQAPSGLLELFAVWASQREFVSALVLYNKQLLTKVFDCLTAVNVKPLVISRIFDVVERLMAYGLEEPSPDEFIRKDVIGPYVDDLLINLASLVEKSSASNLGREELAKRQISILSELASYVTNPEQSVRLLALLAPMLRKPHKLVPERVKTDLLTIFKNLLPLVPDFRDPTSNTFVHNYNLISSLFTTLRGREAKIALTAVFVQFGIADPNMAQLCDTVAALNSFSVKRMDEPDFDRRLAAFGVLNEELYKTMEIRMWLPIIYNMLYFIQDPEELSIRSNAAYALRRFVEVVSTNKDPQFESTFHKVLYPGLRKGLRSRLELVRTEILGVLSNAVDKCDVFPALQEMKGLLAGGDEEANFFNNIHHIQVHRRTRALRRLTEQCVGGAIKSATISEIFVPLIGHFLSVNAEIADHNLVNETIACLGHLASQLAWPSYNGVLRQYLKLASEQTASEKSYVRAITSILVNFHFAMEDEVPVQDAPQTVEGEDDPLALDEAPAVPAEAAISQPTKASRIADAVTDRLLPSLMSYLEQKDKTEDSIRIPIAIGIVKVAKSLPDGTRGSNVTRLVTALAQIMRSKSQDTRNLARDTICKIAITLGPEFFATVIKELRAALQRGPQLHTLAFTAHFLLVHVTTSTEGAAFSDVDDCAGDIVHLSAEVIFGQSGKDLQSEDFRSKMKEVKSSRNAGLDSFKLLGTMVSPKKVSQVLLPIRDILQQTQSHKMMAAVDEVLGRVATGLCANKHLDPAEFLVLCHTLISQNAQFLKPAVRKSVKQNKRNVKEGVDVQLKRDLVKVVDHYAANAHKFVSLGLSLFISASKRAVFDFRDTAIIARLEPMVAIIGNTLYSAEAQVIILGLKGTAAIIKCPLSSLNEALPTFVTQIFKIIKQTGSTEGDVVKCALKTLATVLRDCKSVEVKPAQLSFLLELITPDLENIDRQATLFALLRAIVSRKFVVPEVYDLMDKVSEIMVTNQSTHVQELCRVVYMQFLLDYPQGRSRLKTQMSFLAKNLEYIHETGRTSVMELLSAIFRKFGVELLREYADLFFVALVMVIGNDDSAKCREMAAELVKSLFTRLAKGQRETTLALLHAWIEQAAQPQLAAVAAQVYGLIVDALADECLPYVTVMLRNLDAVLIRSAAVLEDMETSTDSFMEIDTDWQLPYHSLNAVAKLLRTFPDLLKPESKTLSWTAIRGHFLFPHAWVRTASARLIGTLFAAFPVAQPDATLSIDHPLSLAAMLDTTRKLSLQLKSDNLDEGLSLQIVKNLFYVGKCFHLAPKVPSTRIQPTAEIEDNDEKDEEEDKADSEDEAEDEEDAEGDETLTVKDADAAENPLAWIFTKLSHQARSAHLARPTFGTAPNKWSIQPSSIFRWFAAMVSFMSVDDLDPFLIHVLSPLYRIIDDEQSKDPQFLELKNLAQEVQDLLQAKATTNPEAAARRKTQRNDMKKNNQKRKSRAFAEGKIRNNPIKRARTD</sequence>